<accession>A0A6C0H7D3</accession>
<reference evidence="2" key="1">
    <citation type="journal article" date="2020" name="Nature">
        <title>Giant virus diversity and host interactions through global metagenomics.</title>
        <authorList>
            <person name="Schulz F."/>
            <person name="Roux S."/>
            <person name="Paez-Espino D."/>
            <person name="Jungbluth S."/>
            <person name="Walsh D.A."/>
            <person name="Denef V.J."/>
            <person name="McMahon K.D."/>
            <person name="Konstantinidis K.T."/>
            <person name="Eloe-Fadrosh E.A."/>
            <person name="Kyrpides N.C."/>
            <person name="Woyke T."/>
        </authorList>
    </citation>
    <scope>NUCLEOTIDE SEQUENCE</scope>
    <source>
        <strain evidence="2">GVMAG-M-3300023179-71</strain>
    </source>
</reference>
<dbReference type="AlphaFoldDB" id="A0A6C0H7D3"/>
<name>A0A6C0H7D3_9ZZZZ</name>
<proteinExistence type="predicted"/>
<feature type="region of interest" description="Disordered" evidence="1">
    <location>
        <begin position="145"/>
        <end position="164"/>
    </location>
</feature>
<organism evidence="2">
    <name type="scientific">viral metagenome</name>
    <dbReference type="NCBI Taxonomy" id="1070528"/>
    <lineage>
        <taxon>unclassified sequences</taxon>
        <taxon>metagenomes</taxon>
        <taxon>organismal metagenomes</taxon>
    </lineage>
</organism>
<dbReference type="EMBL" id="MN739888">
    <property type="protein sequence ID" value="QHT76065.1"/>
    <property type="molecule type" value="Genomic_DNA"/>
</dbReference>
<evidence type="ECO:0000256" key="1">
    <source>
        <dbReference type="SAM" id="MobiDB-lite"/>
    </source>
</evidence>
<evidence type="ECO:0000313" key="2">
    <source>
        <dbReference type="EMBL" id="QHT76065.1"/>
    </source>
</evidence>
<sequence>MIEYKKNKLNKNIFIRIMDFIKQMVSENKMEDNTENIRLFKNSKMIKEQINKLLEMKKKISNLDELKLESLSECFYFAEKYTDIYNKILKDEINMEILWRAINVLEQIEEGVMDKYQGSVEFGTLLKEIYIDSALKKAEKIQKEHPELSEYKRPEKSWSEYKKR</sequence>
<protein>
    <submittedName>
        <fullName evidence="2">Uncharacterized protein</fullName>
    </submittedName>
</protein>